<dbReference type="EMBL" id="JASPKZ010007557">
    <property type="protein sequence ID" value="KAJ9583647.1"/>
    <property type="molecule type" value="Genomic_DNA"/>
</dbReference>
<evidence type="ECO:0000256" key="1">
    <source>
        <dbReference type="ARBA" id="ARBA00005234"/>
    </source>
</evidence>
<evidence type="ECO:0000259" key="5">
    <source>
        <dbReference type="PROSITE" id="PS50600"/>
    </source>
</evidence>
<dbReference type="InterPro" id="IPR003653">
    <property type="entry name" value="Peptidase_C48_C"/>
</dbReference>
<dbReference type="PANTHER" id="PTHR12606:SF141">
    <property type="entry name" value="GH15225P-RELATED"/>
    <property type="match status" value="1"/>
</dbReference>
<evidence type="ECO:0000313" key="6">
    <source>
        <dbReference type="EMBL" id="KAJ9583647.1"/>
    </source>
</evidence>
<dbReference type="SUPFAM" id="SSF54001">
    <property type="entry name" value="Cysteine proteinases"/>
    <property type="match status" value="1"/>
</dbReference>
<organism evidence="6 7">
    <name type="scientific">Diploptera punctata</name>
    <name type="common">Pacific beetle cockroach</name>
    <dbReference type="NCBI Taxonomy" id="6984"/>
    <lineage>
        <taxon>Eukaryota</taxon>
        <taxon>Metazoa</taxon>
        <taxon>Ecdysozoa</taxon>
        <taxon>Arthropoda</taxon>
        <taxon>Hexapoda</taxon>
        <taxon>Insecta</taxon>
        <taxon>Pterygota</taxon>
        <taxon>Neoptera</taxon>
        <taxon>Polyneoptera</taxon>
        <taxon>Dictyoptera</taxon>
        <taxon>Blattodea</taxon>
        <taxon>Blaberoidea</taxon>
        <taxon>Blaberidae</taxon>
        <taxon>Diplopterinae</taxon>
        <taxon>Diploptera</taxon>
    </lineage>
</organism>
<evidence type="ECO:0000256" key="3">
    <source>
        <dbReference type="ARBA" id="ARBA00022801"/>
    </source>
</evidence>
<evidence type="ECO:0000256" key="2">
    <source>
        <dbReference type="ARBA" id="ARBA00022670"/>
    </source>
</evidence>
<keyword evidence="2" id="KW-0645">Protease</keyword>
<sequence length="82" mass="9833">SLLRYLQDESLDKKKEVFKTAGWQLDNVQNIPQQMNGSDCGMFSCIYAEYICRNARFAFSQKDMPYFRRKMVYEIMKKKLLM</sequence>
<feature type="non-terminal residue" evidence="6">
    <location>
        <position position="1"/>
    </location>
</feature>
<dbReference type="Proteomes" id="UP001233999">
    <property type="component" value="Unassembled WGS sequence"/>
</dbReference>
<dbReference type="Pfam" id="PF02902">
    <property type="entry name" value="Peptidase_C48"/>
    <property type="match status" value="1"/>
</dbReference>
<dbReference type="Gene3D" id="3.40.395.10">
    <property type="entry name" value="Adenoviral Proteinase, Chain A"/>
    <property type="match status" value="1"/>
</dbReference>
<reference evidence="6" key="2">
    <citation type="submission" date="2023-05" db="EMBL/GenBank/DDBJ databases">
        <authorList>
            <person name="Fouks B."/>
        </authorList>
    </citation>
    <scope>NUCLEOTIDE SEQUENCE</scope>
    <source>
        <strain evidence="6">Stay&amp;Tobe</strain>
        <tissue evidence="6">Testes</tissue>
    </source>
</reference>
<evidence type="ECO:0000313" key="7">
    <source>
        <dbReference type="Proteomes" id="UP001233999"/>
    </source>
</evidence>
<dbReference type="GO" id="GO:0005634">
    <property type="term" value="C:nucleus"/>
    <property type="evidence" value="ECO:0007669"/>
    <property type="project" value="TreeGrafter"/>
</dbReference>
<accession>A0AAD8EBG6</accession>
<feature type="domain" description="Ubiquitin-like protease family profile" evidence="5">
    <location>
        <begin position="1"/>
        <end position="51"/>
    </location>
</feature>
<dbReference type="PANTHER" id="PTHR12606">
    <property type="entry name" value="SENTRIN/SUMO-SPECIFIC PROTEASE"/>
    <property type="match status" value="1"/>
</dbReference>
<dbReference type="GO" id="GO:0016929">
    <property type="term" value="F:deSUMOylase activity"/>
    <property type="evidence" value="ECO:0007669"/>
    <property type="project" value="TreeGrafter"/>
</dbReference>
<reference evidence="6" key="1">
    <citation type="journal article" date="2023" name="IScience">
        <title>Live-bearing cockroach genome reveals convergent evolutionary mechanisms linked to viviparity in insects and beyond.</title>
        <authorList>
            <person name="Fouks B."/>
            <person name="Harrison M.C."/>
            <person name="Mikhailova A.A."/>
            <person name="Marchal E."/>
            <person name="English S."/>
            <person name="Carruthers M."/>
            <person name="Jennings E.C."/>
            <person name="Chiamaka E.L."/>
            <person name="Frigard R.A."/>
            <person name="Pippel M."/>
            <person name="Attardo G.M."/>
            <person name="Benoit J.B."/>
            <person name="Bornberg-Bauer E."/>
            <person name="Tobe S.S."/>
        </authorList>
    </citation>
    <scope>NUCLEOTIDE SEQUENCE</scope>
    <source>
        <strain evidence="6">Stay&amp;Tobe</strain>
    </source>
</reference>
<proteinExistence type="inferred from homology"/>
<keyword evidence="7" id="KW-1185">Reference proteome</keyword>
<dbReference type="AlphaFoldDB" id="A0AAD8EBG6"/>
<keyword evidence="3" id="KW-0378">Hydrolase</keyword>
<dbReference type="GO" id="GO:0016926">
    <property type="term" value="P:protein desumoylation"/>
    <property type="evidence" value="ECO:0007669"/>
    <property type="project" value="TreeGrafter"/>
</dbReference>
<evidence type="ECO:0000256" key="4">
    <source>
        <dbReference type="ARBA" id="ARBA00022807"/>
    </source>
</evidence>
<protein>
    <recommendedName>
        <fullName evidence="5">Ubiquitin-like protease family profile domain-containing protein</fullName>
    </recommendedName>
</protein>
<keyword evidence="4" id="KW-0788">Thiol protease</keyword>
<dbReference type="PROSITE" id="PS50600">
    <property type="entry name" value="ULP_PROTEASE"/>
    <property type="match status" value="1"/>
</dbReference>
<gene>
    <name evidence="6" type="ORF">L9F63_022013</name>
</gene>
<comment type="caution">
    <text evidence="6">The sequence shown here is derived from an EMBL/GenBank/DDBJ whole genome shotgun (WGS) entry which is preliminary data.</text>
</comment>
<dbReference type="GO" id="GO:0006508">
    <property type="term" value="P:proteolysis"/>
    <property type="evidence" value="ECO:0007669"/>
    <property type="project" value="UniProtKB-KW"/>
</dbReference>
<dbReference type="InterPro" id="IPR038765">
    <property type="entry name" value="Papain-like_cys_pep_sf"/>
</dbReference>
<name>A0AAD8EBG6_DIPPU</name>
<comment type="similarity">
    <text evidence="1">Belongs to the peptidase C48 family.</text>
</comment>